<evidence type="ECO:0000256" key="1">
    <source>
        <dbReference type="SAM" id="Phobius"/>
    </source>
</evidence>
<dbReference type="OrthoDB" id="10544129at2759"/>
<accession>A0A210Q3B1</accession>
<dbReference type="AlphaFoldDB" id="A0A210Q3B1"/>
<evidence type="ECO:0000313" key="3">
    <source>
        <dbReference type="EMBL" id="OWF43248.1"/>
    </source>
</evidence>
<keyword evidence="1" id="KW-0812">Transmembrane</keyword>
<keyword evidence="1" id="KW-1133">Transmembrane helix</keyword>
<keyword evidence="4" id="KW-1185">Reference proteome</keyword>
<dbReference type="Proteomes" id="UP000242188">
    <property type="component" value="Unassembled WGS sequence"/>
</dbReference>
<keyword evidence="1" id="KW-0472">Membrane</keyword>
<evidence type="ECO:0000313" key="4">
    <source>
        <dbReference type="Proteomes" id="UP000242188"/>
    </source>
</evidence>
<gene>
    <name evidence="3" type="ORF">KP79_PYT18801</name>
</gene>
<proteinExistence type="predicted"/>
<evidence type="ECO:0000256" key="2">
    <source>
        <dbReference type="SAM" id="SignalP"/>
    </source>
</evidence>
<sequence length="237" mass="26088">MRSMWFIVLCLLLFVGCGTCCFVRYWQFHSMTELLSIPAVVVYGREILNISVAPDRVDSIFAVSCVLRSDNSTIGANITVEGVWPRKRCSVTHAVYSTGNDVIVGLKRLSDNTFEWDERNPLQSIAFEGFSQNLMELATTCGLQNWTSPDGVSDTTCPFCGHPANVSNPFQTVCLIDQLTNETCTDVPRPSITGVCTCDKTRRPSKDIEVTGGIGIVVIPSLVMVLMTVLLSSSMTW</sequence>
<reference evidence="3 4" key="1">
    <citation type="journal article" date="2017" name="Nat. Ecol. Evol.">
        <title>Scallop genome provides insights into evolution of bilaterian karyotype and development.</title>
        <authorList>
            <person name="Wang S."/>
            <person name="Zhang J."/>
            <person name="Jiao W."/>
            <person name="Li J."/>
            <person name="Xun X."/>
            <person name="Sun Y."/>
            <person name="Guo X."/>
            <person name="Huan P."/>
            <person name="Dong B."/>
            <person name="Zhang L."/>
            <person name="Hu X."/>
            <person name="Sun X."/>
            <person name="Wang J."/>
            <person name="Zhao C."/>
            <person name="Wang Y."/>
            <person name="Wang D."/>
            <person name="Huang X."/>
            <person name="Wang R."/>
            <person name="Lv J."/>
            <person name="Li Y."/>
            <person name="Zhang Z."/>
            <person name="Liu B."/>
            <person name="Lu W."/>
            <person name="Hui Y."/>
            <person name="Liang J."/>
            <person name="Zhou Z."/>
            <person name="Hou R."/>
            <person name="Li X."/>
            <person name="Liu Y."/>
            <person name="Li H."/>
            <person name="Ning X."/>
            <person name="Lin Y."/>
            <person name="Zhao L."/>
            <person name="Xing Q."/>
            <person name="Dou J."/>
            <person name="Li Y."/>
            <person name="Mao J."/>
            <person name="Guo H."/>
            <person name="Dou H."/>
            <person name="Li T."/>
            <person name="Mu C."/>
            <person name="Jiang W."/>
            <person name="Fu Q."/>
            <person name="Fu X."/>
            <person name="Miao Y."/>
            <person name="Liu J."/>
            <person name="Yu Q."/>
            <person name="Li R."/>
            <person name="Liao H."/>
            <person name="Li X."/>
            <person name="Kong Y."/>
            <person name="Jiang Z."/>
            <person name="Chourrout D."/>
            <person name="Li R."/>
            <person name="Bao Z."/>
        </authorList>
    </citation>
    <scope>NUCLEOTIDE SEQUENCE [LARGE SCALE GENOMIC DNA]</scope>
    <source>
        <strain evidence="3 4">PY_sf001</strain>
    </source>
</reference>
<dbReference type="PROSITE" id="PS51257">
    <property type="entry name" value="PROKAR_LIPOPROTEIN"/>
    <property type="match status" value="1"/>
</dbReference>
<feature type="chain" id="PRO_5012600504" evidence="2">
    <location>
        <begin position="21"/>
        <end position="237"/>
    </location>
</feature>
<comment type="caution">
    <text evidence="3">The sequence shown here is derived from an EMBL/GenBank/DDBJ whole genome shotgun (WGS) entry which is preliminary data.</text>
</comment>
<organism evidence="3 4">
    <name type="scientific">Mizuhopecten yessoensis</name>
    <name type="common">Japanese scallop</name>
    <name type="synonym">Patinopecten yessoensis</name>
    <dbReference type="NCBI Taxonomy" id="6573"/>
    <lineage>
        <taxon>Eukaryota</taxon>
        <taxon>Metazoa</taxon>
        <taxon>Spiralia</taxon>
        <taxon>Lophotrochozoa</taxon>
        <taxon>Mollusca</taxon>
        <taxon>Bivalvia</taxon>
        <taxon>Autobranchia</taxon>
        <taxon>Pteriomorphia</taxon>
        <taxon>Pectinida</taxon>
        <taxon>Pectinoidea</taxon>
        <taxon>Pectinidae</taxon>
        <taxon>Mizuhopecten</taxon>
    </lineage>
</organism>
<protein>
    <submittedName>
        <fullName evidence="3">Uncharacterized protein</fullName>
    </submittedName>
</protein>
<dbReference type="EMBL" id="NEDP02005138">
    <property type="protein sequence ID" value="OWF43248.1"/>
    <property type="molecule type" value="Genomic_DNA"/>
</dbReference>
<feature type="transmembrane region" description="Helical" evidence="1">
    <location>
        <begin position="210"/>
        <end position="231"/>
    </location>
</feature>
<name>A0A210Q3B1_MIZYE</name>
<feature type="signal peptide" evidence="2">
    <location>
        <begin position="1"/>
        <end position="20"/>
    </location>
</feature>
<keyword evidence="2" id="KW-0732">Signal</keyword>